<reference evidence="1" key="1">
    <citation type="submission" date="2021-06" db="EMBL/GenBank/DDBJ databases">
        <authorList>
            <person name="Kallberg Y."/>
            <person name="Tangrot J."/>
            <person name="Rosling A."/>
        </authorList>
    </citation>
    <scope>NUCLEOTIDE SEQUENCE</scope>
    <source>
        <strain evidence="1">AZ414A</strain>
    </source>
</reference>
<protein>
    <submittedName>
        <fullName evidence="1">749_t:CDS:1</fullName>
    </submittedName>
</protein>
<proteinExistence type="predicted"/>
<name>A0A9N9FU87_9GLOM</name>
<comment type="caution">
    <text evidence="1">The sequence shown here is derived from an EMBL/GenBank/DDBJ whole genome shotgun (WGS) entry which is preliminary data.</text>
</comment>
<dbReference type="InterPro" id="IPR013761">
    <property type="entry name" value="SAM/pointed_sf"/>
</dbReference>
<dbReference type="OrthoDB" id="2155283at2759"/>
<dbReference type="AlphaFoldDB" id="A0A9N9FU87"/>
<organism evidence="1 2">
    <name type="scientific">Diversispora eburnea</name>
    <dbReference type="NCBI Taxonomy" id="1213867"/>
    <lineage>
        <taxon>Eukaryota</taxon>
        <taxon>Fungi</taxon>
        <taxon>Fungi incertae sedis</taxon>
        <taxon>Mucoromycota</taxon>
        <taxon>Glomeromycotina</taxon>
        <taxon>Glomeromycetes</taxon>
        <taxon>Diversisporales</taxon>
        <taxon>Diversisporaceae</taxon>
        <taxon>Diversispora</taxon>
    </lineage>
</organism>
<sequence>MTLFTRVIKLLTTTSKNIIIINSNSVIITKSKLTTKLSKLPLNNIKYGYYFNRGLTTNLNNYMIYDNDNINKVENNNINNKFDKIDNNKIGEIDKNKIKEANKICKEKKEFYDKNYTIGFINYELLEDFPAWLKGLGLKALIPCFEGINWKDIIEMNSTDLSELGIKNKNIKFTLLNHFWMIKQDMVTSEGIRVPRIELDSIEEEENDDDIEKFEYDQDDPKPFAVDPRALQDVEYLLSTLGLQFVFIESLFQGKTPLEIFEMTKKDLENIGITSGYMRRRCLATFKKYRNIVKVLGPEMFF</sequence>
<keyword evidence="2" id="KW-1185">Reference proteome</keyword>
<evidence type="ECO:0000313" key="2">
    <source>
        <dbReference type="Proteomes" id="UP000789706"/>
    </source>
</evidence>
<evidence type="ECO:0000313" key="1">
    <source>
        <dbReference type="EMBL" id="CAG8562677.1"/>
    </source>
</evidence>
<dbReference type="Gene3D" id="1.10.150.50">
    <property type="entry name" value="Transcription Factor, Ets-1"/>
    <property type="match status" value="2"/>
</dbReference>
<dbReference type="SUPFAM" id="SSF47769">
    <property type="entry name" value="SAM/Pointed domain"/>
    <property type="match status" value="1"/>
</dbReference>
<dbReference type="EMBL" id="CAJVPK010000968">
    <property type="protein sequence ID" value="CAG8562677.1"/>
    <property type="molecule type" value="Genomic_DNA"/>
</dbReference>
<gene>
    <name evidence="1" type="ORF">DEBURN_LOCUS7667</name>
</gene>
<dbReference type="Proteomes" id="UP000789706">
    <property type="component" value="Unassembled WGS sequence"/>
</dbReference>
<accession>A0A9N9FU87</accession>